<accession>A0A2N3M0C6</accession>
<gene>
    <name evidence="2" type="ORF">CXZ10_02820</name>
</gene>
<comment type="caution">
    <text evidence="2">The sequence shown here is derived from an EMBL/GenBank/DDBJ whole genome shotgun (WGS) entry which is preliminary data.</text>
</comment>
<feature type="region of interest" description="Disordered" evidence="1">
    <location>
        <begin position="1"/>
        <end position="40"/>
    </location>
</feature>
<dbReference type="AlphaFoldDB" id="A0A2N3M0C6"/>
<dbReference type="Pfam" id="PF06059">
    <property type="entry name" value="DUF930"/>
    <property type="match status" value="1"/>
</dbReference>
<keyword evidence="3" id="KW-1185">Reference proteome</keyword>
<evidence type="ECO:0000256" key="1">
    <source>
        <dbReference type="SAM" id="MobiDB-lite"/>
    </source>
</evidence>
<dbReference type="OrthoDB" id="9804158at2"/>
<evidence type="ECO:0008006" key="4">
    <source>
        <dbReference type="Google" id="ProtNLM"/>
    </source>
</evidence>
<dbReference type="Proteomes" id="UP000233491">
    <property type="component" value="Unassembled WGS sequence"/>
</dbReference>
<protein>
    <recommendedName>
        <fullName evidence="4">DUF930 domain-containing protein</fullName>
    </recommendedName>
</protein>
<dbReference type="RefSeq" id="WP_101287424.1">
    <property type="nucleotide sequence ID" value="NZ_FOUQ01000001.1"/>
</dbReference>
<sequence>MVAPANRTPAPPALGKPIAALPEVTRQPSPSSPRAARPRAEGRIAATDYFAAGVLNDPRNLETRQRLASLASDERLIQLCNIEAIEQLRRWKADFVPDHVVAYATADPRLTPTSMDATGAAVYAGGQWYRLSFSCSATSDLTHVASFDFRLGTPIPHEEWERDNLPEQIDGDMTD</sequence>
<evidence type="ECO:0000313" key="3">
    <source>
        <dbReference type="Proteomes" id="UP000233491"/>
    </source>
</evidence>
<dbReference type="InterPro" id="IPR009273">
    <property type="entry name" value="DUF930"/>
</dbReference>
<proteinExistence type="predicted"/>
<name>A0A2N3M0C6_9HYPH</name>
<reference evidence="2 3" key="1">
    <citation type="submission" date="2017-12" db="EMBL/GenBank/DDBJ databases">
        <title>Anaerobic carbon monoxide metabolism by Pleomorphomonas carboxyditropha sp. nov., a new mesophilic hydrogenogenic carboxidotroph.</title>
        <authorList>
            <person name="Esquivel-Elizondo S."/>
            <person name="Krajmalnik-Brown R."/>
        </authorList>
    </citation>
    <scope>NUCLEOTIDE SEQUENCE [LARGE SCALE GENOMIC DNA]</scope>
    <source>
        <strain evidence="2 3">R5-392</strain>
    </source>
</reference>
<organism evidence="2 3">
    <name type="scientific">Pleomorphomonas diazotrophica</name>
    <dbReference type="NCBI Taxonomy" id="1166257"/>
    <lineage>
        <taxon>Bacteria</taxon>
        <taxon>Pseudomonadati</taxon>
        <taxon>Pseudomonadota</taxon>
        <taxon>Alphaproteobacteria</taxon>
        <taxon>Hyphomicrobiales</taxon>
        <taxon>Pleomorphomonadaceae</taxon>
        <taxon>Pleomorphomonas</taxon>
    </lineage>
</organism>
<dbReference type="EMBL" id="PJNW01000002">
    <property type="protein sequence ID" value="PKR90330.1"/>
    <property type="molecule type" value="Genomic_DNA"/>
</dbReference>
<evidence type="ECO:0000313" key="2">
    <source>
        <dbReference type="EMBL" id="PKR90330.1"/>
    </source>
</evidence>